<proteinExistence type="predicted"/>
<dbReference type="Proteomes" id="UP001432027">
    <property type="component" value="Unassembled WGS sequence"/>
</dbReference>
<evidence type="ECO:0000313" key="2">
    <source>
        <dbReference type="EMBL" id="GMT07939.1"/>
    </source>
</evidence>
<gene>
    <name evidence="2" type="ORF">PENTCL1PPCAC_30113</name>
</gene>
<feature type="region of interest" description="Disordered" evidence="1">
    <location>
        <begin position="186"/>
        <end position="205"/>
    </location>
</feature>
<accession>A0AAV5ULK3</accession>
<protein>
    <submittedName>
        <fullName evidence="2">Uncharacterized protein</fullName>
    </submittedName>
</protein>
<feature type="region of interest" description="Disordered" evidence="1">
    <location>
        <begin position="73"/>
        <end position="104"/>
    </location>
</feature>
<comment type="caution">
    <text evidence="2">The sequence shown here is derived from an EMBL/GenBank/DDBJ whole genome shotgun (WGS) entry which is preliminary data.</text>
</comment>
<evidence type="ECO:0000313" key="3">
    <source>
        <dbReference type="Proteomes" id="UP001432027"/>
    </source>
</evidence>
<feature type="non-terminal residue" evidence="2">
    <location>
        <position position="205"/>
    </location>
</feature>
<feature type="non-terminal residue" evidence="2">
    <location>
        <position position="1"/>
    </location>
</feature>
<keyword evidence="3" id="KW-1185">Reference proteome</keyword>
<organism evidence="2 3">
    <name type="scientific">Pristionchus entomophagus</name>
    <dbReference type="NCBI Taxonomy" id="358040"/>
    <lineage>
        <taxon>Eukaryota</taxon>
        <taxon>Metazoa</taxon>
        <taxon>Ecdysozoa</taxon>
        <taxon>Nematoda</taxon>
        <taxon>Chromadorea</taxon>
        <taxon>Rhabditida</taxon>
        <taxon>Rhabditina</taxon>
        <taxon>Diplogasteromorpha</taxon>
        <taxon>Diplogasteroidea</taxon>
        <taxon>Neodiplogasteridae</taxon>
        <taxon>Pristionchus</taxon>
    </lineage>
</organism>
<sequence>APLRLEHAHRMHPMAPVSGSAATIAEVTSCPSSTEIVAATDASLEPHRPQNQAQKQLARRAPVNQTSWSIHNILNDNTPTTTKSGLLPEGNGSRKRKELSPSEMEPTISEMIDSTQAPIFYSSLYSSIKLTQQGAIQHIQEDTEKRRRLNTAASSLNQTIVDQSIRTYSITGSNVSEFATCTSTVMGEPSSGSSTACANGSSSPA</sequence>
<dbReference type="AlphaFoldDB" id="A0AAV5ULK3"/>
<dbReference type="EMBL" id="BTSX01000006">
    <property type="protein sequence ID" value="GMT07939.1"/>
    <property type="molecule type" value="Genomic_DNA"/>
</dbReference>
<reference evidence="2" key="1">
    <citation type="submission" date="2023-10" db="EMBL/GenBank/DDBJ databases">
        <title>Genome assembly of Pristionchus species.</title>
        <authorList>
            <person name="Yoshida K."/>
            <person name="Sommer R.J."/>
        </authorList>
    </citation>
    <scope>NUCLEOTIDE SEQUENCE</scope>
    <source>
        <strain evidence="2">RS0144</strain>
    </source>
</reference>
<feature type="compositionally biased region" description="Polar residues" evidence="1">
    <location>
        <begin position="73"/>
        <end position="84"/>
    </location>
</feature>
<name>A0AAV5ULK3_9BILA</name>
<evidence type="ECO:0000256" key="1">
    <source>
        <dbReference type="SAM" id="MobiDB-lite"/>
    </source>
</evidence>